<sequence length="85" mass="8949">MAASVELVCGAGRPCRARIQALFKYPGNNSLNAALASALVALEGRHWAALLKALSLGYSHRAAAPVANLMGEFAKMIGEQKRNAI</sequence>
<organism evidence="1 2">
    <name type="scientific">Undibacterium terreum</name>
    <dbReference type="NCBI Taxonomy" id="1224302"/>
    <lineage>
        <taxon>Bacteria</taxon>
        <taxon>Pseudomonadati</taxon>
        <taxon>Pseudomonadota</taxon>
        <taxon>Betaproteobacteria</taxon>
        <taxon>Burkholderiales</taxon>
        <taxon>Oxalobacteraceae</taxon>
        <taxon>Undibacterium</taxon>
    </lineage>
</organism>
<accession>A0A916UT40</accession>
<keyword evidence="2" id="KW-1185">Reference proteome</keyword>
<proteinExistence type="predicted"/>
<reference evidence="1" key="2">
    <citation type="submission" date="2020-09" db="EMBL/GenBank/DDBJ databases">
        <authorList>
            <person name="Sun Q."/>
            <person name="Zhou Y."/>
        </authorList>
    </citation>
    <scope>NUCLEOTIDE SEQUENCE</scope>
    <source>
        <strain evidence="1">CGMCC 1.10998</strain>
    </source>
</reference>
<dbReference type="Proteomes" id="UP000637423">
    <property type="component" value="Unassembled WGS sequence"/>
</dbReference>
<name>A0A916UT40_9BURK</name>
<dbReference type="EMBL" id="BMED01000003">
    <property type="protein sequence ID" value="GGC83659.1"/>
    <property type="molecule type" value="Genomic_DNA"/>
</dbReference>
<protein>
    <submittedName>
        <fullName evidence="1">Uncharacterized protein</fullName>
    </submittedName>
</protein>
<dbReference type="AlphaFoldDB" id="A0A916UT40"/>
<evidence type="ECO:0000313" key="2">
    <source>
        <dbReference type="Proteomes" id="UP000637423"/>
    </source>
</evidence>
<evidence type="ECO:0000313" key="1">
    <source>
        <dbReference type="EMBL" id="GGC83659.1"/>
    </source>
</evidence>
<gene>
    <name evidence="1" type="ORF">GCM10011396_33830</name>
</gene>
<reference evidence="1" key="1">
    <citation type="journal article" date="2014" name="Int. J. Syst. Evol. Microbiol.">
        <title>Complete genome sequence of Corynebacterium casei LMG S-19264T (=DSM 44701T), isolated from a smear-ripened cheese.</title>
        <authorList>
            <consortium name="US DOE Joint Genome Institute (JGI-PGF)"/>
            <person name="Walter F."/>
            <person name="Albersmeier A."/>
            <person name="Kalinowski J."/>
            <person name="Ruckert C."/>
        </authorList>
    </citation>
    <scope>NUCLEOTIDE SEQUENCE</scope>
    <source>
        <strain evidence="1">CGMCC 1.10998</strain>
    </source>
</reference>
<comment type="caution">
    <text evidence="1">The sequence shown here is derived from an EMBL/GenBank/DDBJ whole genome shotgun (WGS) entry which is preliminary data.</text>
</comment>